<accession>A0A2I2GI57</accession>
<keyword evidence="3" id="KW-1185">Reference proteome</keyword>
<dbReference type="Proteomes" id="UP000234275">
    <property type="component" value="Unassembled WGS sequence"/>
</dbReference>
<evidence type="ECO:0000313" key="3">
    <source>
        <dbReference type="Proteomes" id="UP000234275"/>
    </source>
</evidence>
<reference evidence="2 3" key="1">
    <citation type="submission" date="2016-12" db="EMBL/GenBank/DDBJ databases">
        <title>The genomes of Aspergillus section Nigri reveals drivers in fungal speciation.</title>
        <authorList>
            <consortium name="DOE Joint Genome Institute"/>
            <person name="Vesth T.C."/>
            <person name="Nybo J."/>
            <person name="Theobald S."/>
            <person name="Brandl J."/>
            <person name="Frisvad J.C."/>
            <person name="Nielsen K.F."/>
            <person name="Lyhne E.K."/>
            <person name="Kogle M.E."/>
            <person name="Kuo A."/>
            <person name="Riley R."/>
            <person name="Clum A."/>
            <person name="Nolan M."/>
            <person name="Lipzen A."/>
            <person name="Salamov A."/>
            <person name="Henrissat B."/>
            <person name="Wiebenga A."/>
            <person name="De Vries R.P."/>
            <person name="Grigoriev I.V."/>
            <person name="Mortensen U.H."/>
            <person name="Andersen M.R."/>
            <person name="Baker S.E."/>
        </authorList>
    </citation>
    <scope>NUCLEOTIDE SEQUENCE [LARGE SCALE GENOMIC DNA]</scope>
    <source>
        <strain evidence="2 3">IBT 23096</strain>
    </source>
</reference>
<feature type="region of interest" description="Disordered" evidence="1">
    <location>
        <begin position="92"/>
        <end position="162"/>
    </location>
</feature>
<feature type="compositionally biased region" description="Polar residues" evidence="1">
    <location>
        <begin position="112"/>
        <end position="128"/>
    </location>
</feature>
<dbReference type="GeneID" id="36560648"/>
<feature type="region of interest" description="Disordered" evidence="1">
    <location>
        <begin position="57"/>
        <end position="80"/>
    </location>
</feature>
<feature type="compositionally biased region" description="Polar residues" evidence="1">
    <location>
        <begin position="70"/>
        <end position="79"/>
    </location>
</feature>
<organism evidence="2 3">
    <name type="scientific">Aspergillus steynii IBT 23096</name>
    <dbReference type="NCBI Taxonomy" id="1392250"/>
    <lineage>
        <taxon>Eukaryota</taxon>
        <taxon>Fungi</taxon>
        <taxon>Dikarya</taxon>
        <taxon>Ascomycota</taxon>
        <taxon>Pezizomycotina</taxon>
        <taxon>Eurotiomycetes</taxon>
        <taxon>Eurotiomycetidae</taxon>
        <taxon>Eurotiales</taxon>
        <taxon>Aspergillaceae</taxon>
        <taxon>Aspergillus</taxon>
        <taxon>Aspergillus subgen. Circumdati</taxon>
    </lineage>
</organism>
<gene>
    <name evidence="2" type="ORF">P170DRAFT_472452</name>
</gene>
<comment type="caution">
    <text evidence="2">The sequence shown here is derived from an EMBL/GenBank/DDBJ whole genome shotgun (WGS) entry which is preliminary data.</text>
</comment>
<name>A0A2I2GI57_9EURO</name>
<dbReference type="RefSeq" id="XP_024707867.1">
    <property type="nucleotide sequence ID" value="XM_024852950.1"/>
</dbReference>
<evidence type="ECO:0000256" key="1">
    <source>
        <dbReference type="SAM" id="MobiDB-lite"/>
    </source>
</evidence>
<proteinExistence type="predicted"/>
<feature type="compositionally biased region" description="Basic and acidic residues" evidence="1">
    <location>
        <begin position="131"/>
        <end position="149"/>
    </location>
</feature>
<sequence length="162" mass="17859">MANVIYATVSVSSVNCVQENVRPTVIAVDEAGRVAEPKFWLMLVEFQPIACLPRPSLRDTRSTRHRQPNVGHTPTTSPRACTGQCKVAIVLNKPSDPRKETRITPDGPRTPPNTTIMPNWDDTASTGSAVDRAEETTEETKKKTTETKDKKRAPDHRPDEGG</sequence>
<dbReference type="EMBL" id="MSFO01000002">
    <property type="protein sequence ID" value="PLB52565.1"/>
    <property type="molecule type" value="Genomic_DNA"/>
</dbReference>
<dbReference type="AlphaFoldDB" id="A0A2I2GI57"/>
<protein>
    <submittedName>
        <fullName evidence="2">Uncharacterized protein</fullName>
    </submittedName>
</protein>
<dbReference type="OrthoDB" id="4526869at2759"/>
<dbReference type="VEuPathDB" id="FungiDB:P170DRAFT_472452"/>
<evidence type="ECO:0000313" key="2">
    <source>
        <dbReference type="EMBL" id="PLB52565.1"/>
    </source>
</evidence>